<evidence type="ECO:0000313" key="3">
    <source>
        <dbReference type="EMBL" id="RIH93610.1"/>
    </source>
</evidence>
<feature type="domain" description="PEGA" evidence="1">
    <location>
        <begin position="280"/>
        <end position="340"/>
    </location>
</feature>
<organism evidence="3 4">
    <name type="scientific">Meiothermus granaticius NBRC 107808</name>
    <dbReference type="NCBI Taxonomy" id="1227551"/>
    <lineage>
        <taxon>Bacteria</taxon>
        <taxon>Thermotogati</taxon>
        <taxon>Deinococcota</taxon>
        <taxon>Deinococci</taxon>
        <taxon>Thermales</taxon>
        <taxon>Thermaceae</taxon>
        <taxon>Meiothermus</taxon>
    </lineage>
</organism>
<dbReference type="Proteomes" id="UP000266178">
    <property type="component" value="Unassembled WGS sequence"/>
</dbReference>
<keyword evidence="4" id="KW-1185">Reference proteome</keyword>
<dbReference type="PANTHER" id="PTHR36194">
    <property type="entry name" value="S-LAYER-LIKE PROTEIN"/>
    <property type="match status" value="1"/>
</dbReference>
<gene>
    <name evidence="3" type="ORF">Mgrana_00434</name>
</gene>
<accession>A0A399FBS4</accession>
<evidence type="ECO:0000313" key="4">
    <source>
        <dbReference type="Proteomes" id="UP000266178"/>
    </source>
</evidence>
<evidence type="ECO:0000259" key="2">
    <source>
        <dbReference type="Pfam" id="PF14326"/>
    </source>
</evidence>
<protein>
    <recommendedName>
        <fullName evidence="5">PEGA domain protein</fullName>
    </recommendedName>
</protein>
<dbReference type="Pfam" id="PF14326">
    <property type="entry name" value="DUF4384"/>
    <property type="match status" value="1"/>
</dbReference>
<dbReference type="OrthoDB" id="5483179at2"/>
<proteinExistence type="predicted"/>
<feature type="domain" description="PEGA" evidence="1">
    <location>
        <begin position="202"/>
        <end position="267"/>
    </location>
</feature>
<sequence>MEVDTVKRNFYLLALGGFGLGGLVSAAPQLSPQSIIVNPVPTDLQVRTWVDKDPGKTGNPVYQIGERIRVSVQVNQDAYVYLFSVHSNGDIAPILPNAFERDNFLRAGQTRTFPPQGANYEFKVEGPEGQDRVLAIASRRPLDMSNIIDVANSAVRVQGADNLSRALSIVVTPIPQQDWVSNVAFFVVGRLQTPPPPSTGFVGVSSFPQGAQVLLNGRSVGNAPINLTLNPGTYTLELRLAGYDPYRTTVQVRSGESININATLNRTPMTGRLEVLTNVEARIFVNGSEVGSTTGNFFRLDNTNPGRVQVVAIAPGYRVAVAEVTINPGQTSPVQLNLSRIP</sequence>
<comment type="caution">
    <text evidence="3">The sequence shown here is derived from an EMBL/GenBank/DDBJ whole genome shotgun (WGS) entry which is preliminary data.</text>
</comment>
<evidence type="ECO:0008006" key="5">
    <source>
        <dbReference type="Google" id="ProtNLM"/>
    </source>
</evidence>
<dbReference type="InterPro" id="IPR013229">
    <property type="entry name" value="PEGA"/>
</dbReference>
<reference evidence="3 4" key="1">
    <citation type="submission" date="2018-08" db="EMBL/GenBank/DDBJ databases">
        <title>Meiothermus granaticius genome AF-68 sequencing project.</title>
        <authorList>
            <person name="Da Costa M.S."/>
            <person name="Albuquerque L."/>
            <person name="Raposo P."/>
            <person name="Froufe H.J.C."/>
            <person name="Barroso C.S."/>
            <person name="Egas C."/>
        </authorList>
    </citation>
    <scope>NUCLEOTIDE SEQUENCE [LARGE SCALE GENOMIC DNA]</scope>
    <source>
        <strain evidence="3 4">AF-68</strain>
    </source>
</reference>
<feature type="domain" description="DUF4384" evidence="2">
    <location>
        <begin position="61"/>
        <end position="141"/>
    </location>
</feature>
<dbReference type="Gene3D" id="2.60.40.1120">
    <property type="entry name" value="Carboxypeptidase-like, regulatory domain"/>
    <property type="match status" value="1"/>
</dbReference>
<evidence type="ECO:0000259" key="1">
    <source>
        <dbReference type="Pfam" id="PF08308"/>
    </source>
</evidence>
<name>A0A399FBS4_9DEIN</name>
<dbReference type="Pfam" id="PF08308">
    <property type="entry name" value="PEGA"/>
    <property type="match status" value="2"/>
</dbReference>
<dbReference type="AlphaFoldDB" id="A0A399FBS4"/>
<dbReference type="PANTHER" id="PTHR36194:SF1">
    <property type="entry name" value="S-LAYER-LIKE PROTEIN"/>
    <property type="match status" value="1"/>
</dbReference>
<dbReference type="InterPro" id="IPR025493">
    <property type="entry name" value="DUF4384"/>
</dbReference>
<dbReference type="EMBL" id="QWLB01000004">
    <property type="protein sequence ID" value="RIH93610.1"/>
    <property type="molecule type" value="Genomic_DNA"/>
</dbReference>